<dbReference type="EMBL" id="PGGS01000546">
    <property type="protein sequence ID" value="PNH03111.1"/>
    <property type="molecule type" value="Genomic_DNA"/>
</dbReference>
<comment type="similarity">
    <text evidence="1 4">Belongs to the glycosyltransferase 2 family.</text>
</comment>
<dbReference type="GO" id="GO:0035269">
    <property type="term" value="P:protein O-linked glycosylation via mannose"/>
    <property type="evidence" value="ECO:0007669"/>
    <property type="project" value="TreeGrafter"/>
</dbReference>
<evidence type="ECO:0000256" key="4">
    <source>
        <dbReference type="RuleBase" id="RU365083"/>
    </source>
</evidence>
<evidence type="ECO:0000256" key="2">
    <source>
        <dbReference type="ARBA" id="ARBA00022676"/>
    </source>
</evidence>
<keyword evidence="7" id="KW-1185">Reference proteome</keyword>
<accession>A0A2J7ZS64</accession>
<dbReference type="GO" id="GO:0006488">
    <property type="term" value="P:dolichol-linked oligosaccharide biosynthetic process"/>
    <property type="evidence" value="ECO:0007669"/>
    <property type="project" value="TreeGrafter"/>
</dbReference>
<dbReference type="GO" id="GO:0006506">
    <property type="term" value="P:GPI anchor biosynthetic process"/>
    <property type="evidence" value="ECO:0007669"/>
    <property type="project" value="TreeGrafter"/>
</dbReference>
<organism evidence="6 7">
    <name type="scientific">Tetrabaena socialis</name>
    <dbReference type="NCBI Taxonomy" id="47790"/>
    <lineage>
        <taxon>Eukaryota</taxon>
        <taxon>Viridiplantae</taxon>
        <taxon>Chlorophyta</taxon>
        <taxon>core chlorophytes</taxon>
        <taxon>Chlorophyceae</taxon>
        <taxon>CS clade</taxon>
        <taxon>Chlamydomonadales</taxon>
        <taxon>Tetrabaenaceae</taxon>
        <taxon>Tetrabaena</taxon>
    </lineage>
</organism>
<comment type="catalytic activity">
    <reaction evidence="4">
        <text>a di-trans,poly-cis-dolichyl phosphate + GDP-alpha-D-mannose = a di-trans,poly-cis-dolichyl beta-D-mannosyl phosphate + GDP</text>
        <dbReference type="Rhea" id="RHEA:21184"/>
        <dbReference type="Rhea" id="RHEA-COMP:19498"/>
        <dbReference type="Rhea" id="RHEA-COMP:19501"/>
        <dbReference type="ChEBI" id="CHEBI:57527"/>
        <dbReference type="ChEBI" id="CHEBI:57683"/>
        <dbReference type="ChEBI" id="CHEBI:58189"/>
        <dbReference type="ChEBI" id="CHEBI:58211"/>
    </reaction>
</comment>
<evidence type="ECO:0000313" key="6">
    <source>
        <dbReference type="EMBL" id="PNH03111.1"/>
    </source>
</evidence>
<dbReference type="AlphaFoldDB" id="A0A2J7ZS64"/>
<dbReference type="EC" id="2.4.1.83" evidence="4"/>
<dbReference type="GO" id="GO:0005789">
    <property type="term" value="C:endoplasmic reticulum membrane"/>
    <property type="evidence" value="ECO:0007669"/>
    <property type="project" value="TreeGrafter"/>
</dbReference>
<reference evidence="6 7" key="1">
    <citation type="journal article" date="2017" name="Mol. Biol. Evol.">
        <title>The 4-celled Tetrabaena socialis nuclear genome reveals the essential components for genetic control of cell number at the origin of multicellularity in the volvocine lineage.</title>
        <authorList>
            <person name="Featherston J."/>
            <person name="Arakaki Y."/>
            <person name="Hanschen E.R."/>
            <person name="Ferris P.J."/>
            <person name="Michod R.E."/>
            <person name="Olson B.J.S.C."/>
            <person name="Nozaki H."/>
            <person name="Durand P.M."/>
        </authorList>
    </citation>
    <scope>NUCLEOTIDE SEQUENCE [LARGE SCALE GENOMIC DNA]</scope>
    <source>
        <strain evidence="6 7">NIES-571</strain>
    </source>
</reference>
<feature type="non-terminal residue" evidence="6">
    <location>
        <position position="1"/>
    </location>
</feature>
<dbReference type="InterPro" id="IPR039528">
    <property type="entry name" value="DPM1-like"/>
</dbReference>
<sequence>AAAAAAAGAAAAAARAAAAAAAAPAGSAPDFSIILPTFNERDNVPVLLWLLLGALDPLAVTFEAVFVDDASPDGTADAVRALQAAFGSHLVRLVSRPRKLGLGSAYAAGLAASRGRFIVLMDADLSHHPRHLPAFIAAQRATGADIVAGTRYAAGGGVAGWSLRRKLTSRGANLLASFVLGATASDLTGAYRLYKRDALACLLGRCTSRGYAFQMEVIVRAQYGGFRIAEVPIVFVDRLYGASKLGAGEYVQFVRGLLGLLVSL</sequence>
<evidence type="ECO:0000313" key="7">
    <source>
        <dbReference type="Proteomes" id="UP000236333"/>
    </source>
</evidence>
<dbReference type="FunFam" id="3.90.550.10:FF:000122">
    <property type="entry name" value="Dolichol-phosphate mannosyltransferase subunit 1"/>
    <property type="match status" value="1"/>
</dbReference>
<evidence type="ECO:0000256" key="1">
    <source>
        <dbReference type="ARBA" id="ARBA00006739"/>
    </source>
</evidence>
<keyword evidence="3 4" id="KW-0808">Transferase</keyword>
<comment type="function">
    <text evidence="4">Transfers mannose from GDP-mannose to dolichol monophosphate to form dolichol phosphate mannose (Dol-P-Man) which is the mannosyl donor in pathways leading to N-glycosylation, glycosyl phosphatidylinositol membrane anchoring, and O-mannosylation of proteins.</text>
</comment>
<protein>
    <recommendedName>
        <fullName evidence="4">Dolichol-phosphate mannosyltransferase subunit 1</fullName>
        <ecNumber evidence="4">2.4.1.83</ecNumber>
    </recommendedName>
</protein>
<comment type="caution">
    <text evidence="6">The sequence shown here is derived from an EMBL/GenBank/DDBJ whole genome shotgun (WGS) entry which is preliminary data.</text>
</comment>
<comment type="subunit">
    <text evidence="4">Component of the dolichol-phosphate mannose (DPM) synthase complex.</text>
</comment>
<feature type="non-terminal residue" evidence="6">
    <location>
        <position position="264"/>
    </location>
</feature>
<dbReference type="Proteomes" id="UP000236333">
    <property type="component" value="Unassembled WGS sequence"/>
</dbReference>
<dbReference type="InterPro" id="IPR001173">
    <property type="entry name" value="Glyco_trans_2-like"/>
</dbReference>
<dbReference type="GO" id="GO:0004582">
    <property type="term" value="F:dolichyl-phosphate beta-D-mannosyltransferase activity"/>
    <property type="evidence" value="ECO:0007669"/>
    <property type="project" value="UniProtKB-UniRule"/>
</dbReference>
<dbReference type="PANTHER" id="PTHR43398">
    <property type="entry name" value="DOLICHOL-PHOSPHATE MANNOSYLTRANSFERASE SUBUNIT 1"/>
    <property type="match status" value="1"/>
</dbReference>
<dbReference type="Gene3D" id="3.90.550.10">
    <property type="entry name" value="Spore Coat Polysaccharide Biosynthesis Protein SpsA, Chain A"/>
    <property type="match status" value="1"/>
</dbReference>
<feature type="domain" description="Glycosyltransferase 2-like" evidence="5">
    <location>
        <begin position="32"/>
        <end position="202"/>
    </location>
</feature>
<proteinExistence type="inferred from homology"/>
<dbReference type="CDD" id="cd06442">
    <property type="entry name" value="DPM1_like"/>
    <property type="match status" value="1"/>
</dbReference>
<gene>
    <name evidence="6" type="ORF">TSOC_010858</name>
</gene>
<evidence type="ECO:0000256" key="3">
    <source>
        <dbReference type="ARBA" id="ARBA00022679"/>
    </source>
</evidence>
<name>A0A2J7ZS64_9CHLO</name>
<keyword evidence="4" id="KW-0256">Endoplasmic reticulum</keyword>
<dbReference type="OrthoDB" id="2603at2759"/>
<evidence type="ECO:0000259" key="5">
    <source>
        <dbReference type="Pfam" id="PF00535"/>
    </source>
</evidence>
<dbReference type="InterPro" id="IPR029044">
    <property type="entry name" value="Nucleotide-diphossugar_trans"/>
</dbReference>
<comment type="subcellular location">
    <subcellularLocation>
        <location evidence="4">Endoplasmic reticulum</location>
    </subcellularLocation>
</comment>
<dbReference type="Pfam" id="PF00535">
    <property type="entry name" value="Glycos_transf_2"/>
    <property type="match status" value="1"/>
</dbReference>
<keyword evidence="2 4" id="KW-0328">Glycosyltransferase</keyword>
<dbReference type="PANTHER" id="PTHR43398:SF1">
    <property type="entry name" value="DOLICHOL-PHOSPHATE MANNOSYLTRANSFERASE SUBUNIT 1"/>
    <property type="match status" value="1"/>
</dbReference>
<dbReference type="SUPFAM" id="SSF53448">
    <property type="entry name" value="Nucleotide-diphospho-sugar transferases"/>
    <property type="match status" value="1"/>
</dbReference>
<comment type="pathway">
    <text evidence="4">Protein modification; protein glycosylation.</text>
</comment>
<dbReference type="UniPathway" id="UPA00378"/>